<keyword evidence="3" id="KW-0808">Transferase</keyword>
<evidence type="ECO:0000256" key="10">
    <source>
        <dbReference type="ARBA" id="ARBA00047785"/>
    </source>
</evidence>
<keyword evidence="5" id="KW-0012">Acyltransferase</keyword>
<dbReference type="EC" id="2.3.2.30" evidence="7"/>
<dbReference type="Proteomes" id="UP000652760">
    <property type="component" value="Unassembled WGS sequence"/>
</dbReference>
<evidence type="ECO:0000313" key="12">
    <source>
        <dbReference type="EMBL" id="MBK1838959.1"/>
    </source>
</evidence>
<comment type="function">
    <text evidence="9">Catalyzes the first step in the biosynthesis of ornithine lipids, which are phosphorus-free membrane lipids. Catalyzes the 3-hydroxyacyl-acyl carrier protein-dependent acylation of ornithine to form lyso-ornithine lipid (LOL).</text>
</comment>
<keyword evidence="13" id="KW-1185">Reference proteome</keyword>
<comment type="pathway">
    <text evidence="1">Lipid metabolism.</text>
</comment>
<evidence type="ECO:0000256" key="1">
    <source>
        <dbReference type="ARBA" id="ARBA00005189"/>
    </source>
</evidence>
<dbReference type="EMBL" id="JAENHM010000048">
    <property type="protein sequence ID" value="MBK1838959.1"/>
    <property type="molecule type" value="Genomic_DNA"/>
</dbReference>
<reference evidence="13" key="1">
    <citation type="submission" date="2021-01" db="EMBL/GenBank/DDBJ databases">
        <title>Genome public.</title>
        <authorList>
            <person name="Liu C."/>
            <person name="Sun Q."/>
        </authorList>
    </citation>
    <scope>NUCLEOTIDE SEQUENCE [LARGE SCALE GENOMIC DNA]</scope>
    <source>
        <strain evidence="13">YIM B02556</strain>
    </source>
</reference>
<gene>
    <name evidence="12" type="ORF">JHL17_16195</name>
</gene>
<evidence type="ECO:0000256" key="11">
    <source>
        <dbReference type="SAM" id="MobiDB-lite"/>
    </source>
</evidence>
<evidence type="ECO:0000313" key="13">
    <source>
        <dbReference type="Proteomes" id="UP000652760"/>
    </source>
</evidence>
<organism evidence="12 13">
    <name type="scientific">Azospirillum endophyticum</name>
    <dbReference type="NCBI Taxonomy" id="2800326"/>
    <lineage>
        <taxon>Bacteria</taxon>
        <taxon>Pseudomonadati</taxon>
        <taxon>Pseudomonadota</taxon>
        <taxon>Alphaproteobacteria</taxon>
        <taxon>Rhodospirillales</taxon>
        <taxon>Azospirillaceae</taxon>
        <taxon>Azospirillum</taxon>
    </lineage>
</organism>
<dbReference type="PANTHER" id="PTHR37323">
    <property type="entry name" value="GCN5-RELATED N-ACETYLTRANSFERASE"/>
    <property type="match status" value="1"/>
</dbReference>
<name>A0ABS1F696_9PROT</name>
<comment type="caution">
    <text evidence="12">The sequence shown here is derived from an EMBL/GenBank/DDBJ whole genome shotgun (WGS) entry which is preliminary data.</text>
</comment>
<evidence type="ECO:0000256" key="2">
    <source>
        <dbReference type="ARBA" id="ARBA00022516"/>
    </source>
</evidence>
<evidence type="ECO:0000256" key="4">
    <source>
        <dbReference type="ARBA" id="ARBA00023098"/>
    </source>
</evidence>
<dbReference type="PANTHER" id="PTHR37323:SF1">
    <property type="entry name" value="L-ORNITHINE N(ALPHA)-ACYLTRANSFERASE"/>
    <property type="match status" value="1"/>
</dbReference>
<dbReference type="Pfam" id="PF13444">
    <property type="entry name" value="Acetyltransf_5"/>
    <property type="match status" value="1"/>
</dbReference>
<dbReference type="InterPro" id="IPR016181">
    <property type="entry name" value="Acyl_CoA_acyltransferase"/>
</dbReference>
<evidence type="ECO:0000256" key="8">
    <source>
        <dbReference type="ARBA" id="ARBA00039866"/>
    </source>
</evidence>
<comment type="catalytic activity">
    <reaction evidence="10">
        <text>a (3R)-hydroxyacyl-[ACP] + L-ornithine = a lyso-ornithine lipid + holo-[ACP] + H(+)</text>
        <dbReference type="Rhea" id="RHEA:20633"/>
        <dbReference type="Rhea" id="RHEA-COMP:9685"/>
        <dbReference type="Rhea" id="RHEA-COMP:9945"/>
        <dbReference type="ChEBI" id="CHEBI:15378"/>
        <dbReference type="ChEBI" id="CHEBI:46911"/>
        <dbReference type="ChEBI" id="CHEBI:64479"/>
        <dbReference type="ChEBI" id="CHEBI:78827"/>
        <dbReference type="ChEBI" id="CHEBI:138482"/>
        <dbReference type="EC" id="2.3.2.30"/>
    </reaction>
    <physiologicalReaction direction="left-to-right" evidence="10">
        <dbReference type="Rhea" id="RHEA:20634"/>
    </physiologicalReaction>
</comment>
<accession>A0ABS1F696</accession>
<evidence type="ECO:0000256" key="9">
    <source>
        <dbReference type="ARBA" id="ARBA00045724"/>
    </source>
</evidence>
<dbReference type="InterPro" id="IPR052351">
    <property type="entry name" value="Ornithine_N-alpha-AT"/>
</dbReference>
<comment type="similarity">
    <text evidence="6">Belongs to the acetyltransferase family. OlsB subfamily.</text>
</comment>
<keyword evidence="2" id="KW-0444">Lipid biosynthesis</keyword>
<dbReference type="SUPFAM" id="SSF55729">
    <property type="entry name" value="Acyl-CoA N-acyltransferases (Nat)"/>
    <property type="match status" value="1"/>
</dbReference>
<proteinExistence type="inferred from homology"/>
<feature type="compositionally biased region" description="Low complexity" evidence="11">
    <location>
        <begin position="25"/>
        <end position="35"/>
    </location>
</feature>
<dbReference type="Gene3D" id="3.40.630.30">
    <property type="match status" value="1"/>
</dbReference>
<dbReference type="RefSeq" id="WP_200194584.1">
    <property type="nucleotide sequence ID" value="NZ_JAENHM010000048.1"/>
</dbReference>
<evidence type="ECO:0000256" key="5">
    <source>
        <dbReference type="ARBA" id="ARBA00023315"/>
    </source>
</evidence>
<sequence length="315" mass="34845">MADASLDQPGMTRTSPERREASLPDAAGFDGAGADRVTGDQMTGDQVTGDKVMDGIRLGTLEVRLARSAAEVDWAQALRYRVFYEEMAAVPSAAMQVQGRDFDEYDGVADHLLVIDHARGNGPDMVVGTYRLIRRPAAEKVGRFYSSDEYDIGRLASYPGEVLELGRSCVDAGYRTRGSMQLLWQGIAAYVFQYDIALMFGCASLPGIDPDAMAEPLSYLYHHHLAPPELRATALPERFVSLDRMAKDRIDPKRALTILPPLIKGYLRLGGFIGDGAVIDHQFNTTDVCIVVKTDLITDKYFKHYERRSRDSQTG</sequence>
<protein>
    <recommendedName>
        <fullName evidence="8">L-ornithine N(alpha)-acyltransferase</fullName>
        <ecNumber evidence="7">2.3.2.30</ecNumber>
    </recommendedName>
</protein>
<keyword evidence="4" id="KW-0443">Lipid metabolism</keyword>
<evidence type="ECO:0000256" key="7">
    <source>
        <dbReference type="ARBA" id="ARBA00039058"/>
    </source>
</evidence>
<evidence type="ECO:0000256" key="6">
    <source>
        <dbReference type="ARBA" id="ARBA00038095"/>
    </source>
</evidence>
<feature type="region of interest" description="Disordered" evidence="11">
    <location>
        <begin position="1"/>
        <end position="48"/>
    </location>
</feature>
<evidence type="ECO:0000256" key="3">
    <source>
        <dbReference type="ARBA" id="ARBA00022679"/>
    </source>
</evidence>